<dbReference type="EMBL" id="QURR01000009">
    <property type="protein sequence ID" value="RGE45458.1"/>
    <property type="molecule type" value="Genomic_DNA"/>
</dbReference>
<feature type="transmembrane region" description="Helical" evidence="3">
    <location>
        <begin position="169"/>
        <end position="188"/>
    </location>
</feature>
<dbReference type="OrthoDB" id="8792640at2"/>
<dbReference type="GO" id="GO:0043709">
    <property type="term" value="P:cell adhesion involved in single-species biofilm formation"/>
    <property type="evidence" value="ECO:0007669"/>
    <property type="project" value="TreeGrafter"/>
</dbReference>
<feature type="transmembrane region" description="Helical" evidence="3">
    <location>
        <begin position="20"/>
        <end position="41"/>
    </location>
</feature>
<feature type="transmembrane region" description="Helical" evidence="3">
    <location>
        <begin position="208"/>
        <end position="228"/>
    </location>
</feature>
<accession>A0A373FMS0</accession>
<dbReference type="EC" id="2.7.7.65" evidence="1"/>
<dbReference type="InterPro" id="IPR000160">
    <property type="entry name" value="GGDEF_dom"/>
</dbReference>
<dbReference type="NCBIfam" id="TIGR00254">
    <property type="entry name" value="GGDEF"/>
    <property type="match status" value="1"/>
</dbReference>
<dbReference type="Gene3D" id="3.30.70.270">
    <property type="match status" value="1"/>
</dbReference>
<dbReference type="GO" id="GO:1902201">
    <property type="term" value="P:negative regulation of bacterial-type flagellum-dependent cell motility"/>
    <property type="evidence" value="ECO:0007669"/>
    <property type="project" value="TreeGrafter"/>
</dbReference>
<keyword evidence="3" id="KW-0812">Transmembrane</keyword>
<dbReference type="SMART" id="SM00267">
    <property type="entry name" value="GGDEF"/>
    <property type="match status" value="1"/>
</dbReference>
<dbReference type="Pfam" id="PF00990">
    <property type="entry name" value="GGDEF"/>
    <property type="match status" value="1"/>
</dbReference>
<feature type="transmembrane region" description="Helical" evidence="3">
    <location>
        <begin position="53"/>
        <end position="72"/>
    </location>
</feature>
<keyword evidence="6" id="KW-1185">Reference proteome</keyword>
<comment type="catalytic activity">
    <reaction evidence="2">
        <text>2 GTP = 3',3'-c-di-GMP + 2 diphosphate</text>
        <dbReference type="Rhea" id="RHEA:24898"/>
        <dbReference type="ChEBI" id="CHEBI:33019"/>
        <dbReference type="ChEBI" id="CHEBI:37565"/>
        <dbReference type="ChEBI" id="CHEBI:58805"/>
        <dbReference type="EC" id="2.7.7.65"/>
    </reaction>
</comment>
<reference evidence="5 6" key="1">
    <citation type="submission" date="2018-08" db="EMBL/GenBank/DDBJ databases">
        <title>Comamonas testosteroni strain SWCO2.</title>
        <authorList>
            <person name="Jiang N."/>
            <person name="Zhang X.Z."/>
        </authorList>
    </citation>
    <scope>NUCLEOTIDE SEQUENCE [LARGE SCALE GENOMIC DNA]</scope>
    <source>
        <strain evidence="5 6">SWCO2</strain>
    </source>
</reference>
<dbReference type="PANTHER" id="PTHR45138">
    <property type="entry name" value="REGULATORY COMPONENTS OF SENSORY TRANSDUCTION SYSTEM"/>
    <property type="match status" value="1"/>
</dbReference>
<evidence type="ECO:0000256" key="1">
    <source>
        <dbReference type="ARBA" id="ARBA00012528"/>
    </source>
</evidence>
<gene>
    <name evidence="5" type="ORF">DZC30_09400</name>
</gene>
<dbReference type="InterPro" id="IPR029787">
    <property type="entry name" value="Nucleotide_cyclase"/>
</dbReference>
<comment type="caution">
    <text evidence="5">The sequence shown here is derived from an EMBL/GenBank/DDBJ whole genome shotgun (WGS) entry which is preliminary data.</text>
</comment>
<protein>
    <recommendedName>
        <fullName evidence="1">diguanylate cyclase</fullName>
        <ecNumber evidence="1">2.7.7.65</ecNumber>
    </recommendedName>
</protein>
<dbReference type="InterPro" id="IPR043128">
    <property type="entry name" value="Rev_trsase/Diguanyl_cyclase"/>
</dbReference>
<sequence length="406" mass="45518">MPSQTLTEGSRPVTTGQYFALSLPMVTLLLALGFGACWYWQPRMSQRSRQHDWAWMAGCLVLFSLGLSGQIAQIPRDYAHSAVVSALCYHLSVWCLAEAMCARFGVRVDRLGGLLAGGLALALLVYYAYVNYQLYMRIYVLNFGLGAQLGLCSWRLLHSWSSYPGKLERAVLGIFGLFVLSFFVRTVLTTPSTRSMDEWKIGGSAFWIVLQLSLLVFALLFVMLYVAMAVQSMVSRLQDERNRDPLTQLLNRRAFWEALEHGPRQTQQPLGCLLLCDVDYFKQVNDRWGHDVGDAALQALARILKDSVRKGDLVARFGGEEFVLLLYGLTPAGAQAVGERIRQRLQKLRFADLPSSFRITVSMGLVPVQEPETLAFSLQRADALLYQAKQQGRDRICSEPLAKVTT</sequence>
<evidence type="ECO:0000256" key="3">
    <source>
        <dbReference type="SAM" id="Phobius"/>
    </source>
</evidence>
<dbReference type="GO" id="GO:0052621">
    <property type="term" value="F:diguanylate cyclase activity"/>
    <property type="evidence" value="ECO:0007669"/>
    <property type="project" value="UniProtKB-EC"/>
</dbReference>
<feature type="domain" description="GGDEF" evidence="4">
    <location>
        <begin position="269"/>
        <end position="401"/>
    </location>
</feature>
<feature type="transmembrane region" description="Helical" evidence="3">
    <location>
        <begin position="78"/>
        <end position="99"/>
    </location>
</feature>
<dbReference type="Proteomes" id="UP000261948">
    <property type="component" value="Unassembled WGS sequence"/>
</dbReference>
<dbReference type="PANTHER" id="PTHR45138:SF9">
    <property type="entry name" value="DIGUANYLATE CYCLASE DGCM-RELATED"/>
    <property type="match status" value="1"/>
</dbReference>
<dbReference type="CDD" id="cd01949">
    <property type="entry name" value="GGDEF"/>
    <property type="match status" value="1"/>
</dbReference>
<dbReference type="AlphaFoldDB" id="A0A373FMS0"/>
<dbReference type="PROSITE" id="PS50887">
    <property type="entry name" value="GGDEF"/>
    <property type="match status" value="1"/>
</dbReference>
<dbReference type="InterPro" id="IPR050469">
    <property type="entry name" value="Diguanylate_Cyclase"/>
</dbReference>
<dbReference type="FunFam" id="3.30.70.270:FF:000001">
    <property type="entry name" value="Diguanylate cyclase domain protein"/>
    <property type="match status" value="1"/>
</dbReference>
<evidence type="ECO:0000256" key="2">
    <source>
        <dbReference type="ARBA" id="ARBA00034247"/>
    </source>
</evidence>
<keyword evidence="3" id="KW-1133">Transmembrane helix</keyword>
<evidence type="ECO:0000313" key="5">
    <source>
        <dbReference type="EMBL" id="RGE45458.1"/>
    </source>
</evidence>
<feature type="transmembrane region" description="Helical" evidence="3">
    <location>
        <begin position="136"/>
        <end position="157"/>
    </location>
</feature>
<organism evidence="5 6">
    <name type="scientific">Comamonas testosteroni</name>
    <name type="common">Pseudomonas testosteroni</name>
    <dbReference type="NCBI Taxonomy" id="285"/>
    <lineage>
        <taxon>Bacteria</taxon>
        <taxon>Pseudomonadati</taxon>
        <taxon>Pseudomonadota</taxon>
        <taxon>Betaproteobacteria</taxon>
        <taxon>Burkholderiales</taxon>
        <taxon>Comamonadaceae</taxon>
        <taxon>Comamonas</taxon>
    </lineage>
</organism>
<proteinExistence type="predicted"/>
<evidence type="ECO:0000313" key="6">
    <source>
        <dbReference type="Proteomes" id="UP000261948"/>
    </source>
</evidence>
<dbReference type="GO" id="GO:0005886">
    <property type="term" value="C:plasma membrane"/>
    <property type="evidence" value="ECO:0007669"/>
    <property type="project" value="TreeGrafter"/>
</dbReference>
<keyword evidence="3" id="KW-0472">Membrane</keyword>
<dbReference type="SUPFAM" id="SSF55073">
    <property type="entry name" value="Nucleotide cyclase"/>
    <property type="match status" value="1"/>
</dbReference>
<evidence type="ECO:0000259" key="4">
    <source>
        <dbReference type="PROSITE" id="PS50887"/>
    </source>
</evidence>
<feature type="transmembrane region" description="Helical" evidence="3">
    <location>
        <begin position="111"/>
        <end position="130"/>
    </location>
</feature>
<name>A0A373FMS0_COMTE</name>